<dbReference type="Gene3D" id="1.10.357.10">
    <property type="entry name" value="Tetracycline Repressor, domain 2"/>
    <property type="match status" value="1"/>
</dbReference>
<dbReference type="SUPFAM" id="SSF46689">
    <property type="entry name" value="Homeodomain-like"/>
    <property type="match status" value="1"/>
</dbReference>
<reference evidence="4 5" key="1">
    <citation type="submission" date="2020-08" db="EMBL/GenBank/DDBJ databases">
        <title>Sequencing the genomes of 1000 actinobacteria strains.</title>
        <authorList>
            <person name="Klenk H.-P."/>
        </authorList>
    </citation>
    <scope>NUCLEOTIDE SEQUENCE [LARGE SCALE GENOMIC DNA]</scope>
    <source>
        <strain evidence="4 5">DSM 45298</strain>
    </source>
</reference>
<evidence type="ECO:0000313" key="5">
    <source>
        <dbReference type="Proteomes" id="UP000551501"/>
    </source>
</evidence>
<evidence type="ECO:0000313" key="4">
    <source>
        <dbReference type="EMBL" id="MBB4134132.1"/>
    </source>
</evidence>
<evidence type="ECO:0000256" key="1">
    <source>
        <dbReference type="ARBA" id="ARBA00023125"/>
    </source>
</evidence>
<dbReference type="GO" id="GO:0003677">
    <property type="term" value="F:DNA binding"/>
    <property type="evidence" value="ECO:0007669"/>
    <property type="project" value="UniProtKB-UniRule"/>
</dbReference>
<feature type="DNA-binding region" description="H-T-H motif" evidence="2">
    <location>
        <begin position="43"/>
        <end position="62"/>
    </location>
</feature>
<dbReference type="EMBL" id="JACIFP010000001">
    <property type="protein sequence ID" value="MBB4134132.1"/>
    <property type="molecule type" value="Genomic_DNA"/>
</dbReference>
<protein>
    <submittedName>
        <fullName evidence="4">AcrR family transcriptional regulator</fullName>
    </submittedName>
</protein>
<feature type="domain" description="HTH tetR-type" evidence="3">
    <location>
        <begin position="20"/>
        <end position="80"/>
    </location>
</feature>
<sequence length="231" mass="25245">MTKTAGGRTYGGLTAQDRASQRRESLVEAGFELFGALGYPNVSVKRICDFAGLTQRYFYESFDDRAALLGAVYTYCVDNARDATLTAAARVLDDADIGDGPIPGDLVPELASVTLRGFIDYLSADARRARIIMIEVVGVSPELEKLRLQAIHAWADLILSLATRDTEPTSDQRLASIGLVGALTQMLVDWQTAVAEPTEDGYDTDLFEIDAIHRVVTDMFIATYERSLAPE</sequence>
<dbReference type="Proteomes" id="UP000551501">
    <property type="component" value="Unassembled WGS sequence"/>
</dbReference>
<dbReference type="Pfam" id="PF00440">
    <property type="entry name" value="TetR_N"/>
    <property type="match status" value="1"/>
</dbReference>
<evidence type="ECO:0000259" key="3">
    <source>
        <dbReference type="PROSITE" id="PS50977"/>
    </source>
</evidence>
<dbReference type="RefSeq" id="WP_183369345.1">
    <property type="nucleotide sequence ID" value="NZ_BAABHL010000105.1"/>
</dbReference>
<comment type="caution">
    <text evidence="4">The sequence shown here is derived from an EMBL/GenBank/DDBJ whole genome shotgun (WGS) entry which is preliminary data.</text>
</comment>
<organism evidence="4 5">
    <name type="scientific">Gordonia humi</name>
    <dbReference type="NCBI Taxonomy" id="686429"/>
    <lineage>
        <taxon>Bacteria</taxon>
        <taxon>Bacillati</taxon>
        <taxon>Actinomycetota</taxon>
        <taxon>Actinomycetes</taxon>
        <taxon>Mycobacteriales</taxon>
        <taxon>Gordoniaceae</taxon>
        <taxon>Gordonia</taxon>
    </lineage>
</organism>
<gene>
    <name evidence="4" type="ORF">BKA16_000684</name>
</gene>
<keyword evidence="5" id="KW-1185">Reference proteome</keyword>
<dbReference type="AlphaFoldDB" id="A0A840EQZ6"/>
<dbReference type="InterPro" id="IPR009057">
    <property type="entry name" value="Homeodomain-like_sf"/>
</dbReference>
<dbReference type="PROSITE" id="PS50977">
    <property type="entry name" value="HTH_TETR_2"/>
    <property type="match status" value="1"/>
</dbReference>
<keyword evidence="1 2" id="KW-0238">DNA-binding</keyword>
<proteinExistence type="predicted"/>
<evidence type="ECO:0000256" key="2">
    <source>
        <dbReference type="PROSITE-ProRule" id="PRU00335"/>
    </source>
</evidence>
<accession>A0A840EQZ6</accession>
<name>A0A840EQZ6_9ACTN</name>
<dbReference type="InterPro" id="IPR001647">
    <property type="entry name" value="HTH_TetR"/>
</dbReference>